<dbReference type="SFLD" id="SFLDG01212">
    <property type="entry name" value="Phytoene_synthase_like"/>
    <property type="match status" value="1"/>
</dbReference>
<keyword evidence="3" id="KW-0125">Carotenoid biosynthesis</keyword>
<evidence type="ECO:0000256" key="3">
    <source>
        <dbReference type="ARBA" id="ARBA00022746"/>
    </source>
</evidence>
<dbReference type="InterPro" id="IPR008949">
    <property type="entry name" value="Isoprenoid_synthase_dom_sf"/>
</dbReference>
<dbReference type="InterPro" id="IPR002060">
    <property type="entry name" value="Squ/phyt_synthse"/>
</dbReference>
<dbReference type="STRING" id="1157490.EL26_01105"/>
<dbReference type="PANTHER" id="PTHR31480">
    <property type="entry name" value="BIFUNCTIONAL LYCOPENE CYCLASE/PHYTOENE SYNTHASE"/>
    <property type="match status" value="1"/>
</dbReference>
<accession>A0A074LSR8</accession>
<evidence type="ECO:0000256" key="2">
    <source>
        <dbReference type="ARBA" id="ARBA00022679"/>
    </source>
</evidence>
<dbReference type="EMBL" id="JMIR01000001">
    <property type="protein sequence ID" value="KEO85186.1"/>
    <property type="molecule type" value="Genomic_DNA"/>
</dbReference>
<dbReference type="InterPro" id="IPR033904">
    <property type="entry name" value="Trans_IPPS_HH"/>
</dbReference>
<evidence type="ECO:0000313" key="5">
    <source>
        <dbReference type="Proteomes" id="UP000027931"/>
    </source>
</evidence>
<dbReference type="SFLD" id="SFLDS00005">
    <property type="entry name" value="Isoprenoid_Synthase_Type_I"/>
    <property type="match status" value="1"/>
</dbReference>
<protein>
    <submittedName>
        <fullName evidence="4">Uncharacterized protein</fullName>
    </submittedName>
</protein>
<dbReference type="GO" id="GO:0051996">
    <property type="term" value="F:squalene synthase [NAD(P)H] activity"/>
    <property type="evidence" value="ECO:0007669"/>
    <property type="project" value="InterPro"/>
</dbReference>
<dbReference type="CDD" id="cd00683">
    <property type="entry name" value="Trans_IPPS_HH"/>
    <property type="match status" value="1"/>
</dbReference>
<proteinExistence type="predicted"/>
<organism evidence="4 5">
    <name type="scientific">Tumebacillus flagellatus</name>
    <dbReference type="NCBI Taxonomy" id="1157490"/>
    <lineage>
        <taxon>Bacteria</taxon>
        <taxon>Bacillati</taxon>
        <taxon>Bacillota</taxon>
        <taxon>Bacilli</taxon>
        <taxon>Bacillales</taxon>
        <taxon>Alicyclobacillaceae</taxon>
        <taxon>Tumebacillus</taxon>
    </lineage>
</organism>
<evidence type="ECO:0000256" key="1">
    <source>
        <dbReference type="ARBA" id="ARBA00004829"/>
    </source>
</evidence>
<dbReference type="InterPro" id="IPR044843">
    <property type="entry name" value="Trans_IPPS_bact-type"/>
</dbReference>
<comment type="caution">
    <text evidence="4">The sequence shown here is derived from an EMBL/GenBank/DDBJ whole genome shotgun (WGS) entry which is preliminary data.</text>
</comment>
<dbReference type="GO" id="GO:0016117">
    <property type="term" value="P:carotenoid biosynthetic process"/>
    <property type="evidence" value="ECO:0007669"/>
    <property type="project" value="UniProtKB-KW"/>
</dbReference>
<dbReference type="SUPFAM" id="SSF48576">
    <property type="entry name" value="Terpenoid synthases"/>
    <property type="match status" value="1"/>
</dbReference>
<comment type="pathway">
    <text evidence="1">Carotenoid biosynthesis.</text>
</comment>
<reference evidence="4 5" key="1">
    <citation type="journal article" date="2013" name="Int. J. Syst. Evol. Microbiol.">
        <title>Tumebacillus flagellatus sp. nov., an alpha-amylase/pullulanase-producing bacterium isolated from cassava wastewater.</title>
        <authorList>
            <person name="Wang Q."/>
            <person name="Xie N."/>
            <person name="Qin Y."/>
            <person name="Shen N."/>
            <person name="Zhu J."/>
            <person name="Mi H."/>
            <person name="Huang R."/>
        </authorList>
    </citation>
    <scope>NUCLEOTIDE SEQUENCE [LARGE SCALE GENOMIC DNA]</scope>
    <source>
        <strain evidence="4 5">GST4</strain>
    </source>
</reference>
<gene>
    <name evidence="4" type="ORF">EL26_01105</name>
</gene>
<dbReference type="PROSITE" id="PS01045">
    <property type="entry name" value="SQUALEN_PHYTOEN_SYN_2"/>
    <property type="match status" value="1"/>
</dbReference>
<dbReference type="AlphaFoldDB" id="A0A074LSR8"/>
<dbReference type="GO" id="GO:0004311">
    <property type="term" value="F:geranylgeranyl diphosphate synthase activity"/>
    <property type="evidence" value="ECO:0007669"/>
    <property type="project" value="InterPro"/>
</dbReference>
<keyword evidence="2" id="KW-0808">Transferase</keyword>
<keyword evidence="5" id="KW-1185">Reference proteome</keyword>
<dbReference type="eggNOG" id="COG1562">
    <property type="taxonomic scope" value="Bacteria"/>
</dbReference>
<dbReference type="Pfam" id="PF00494">
    <property type="entry name" value="SQS_PSY"/>
    <property type="match status" value="1"/>
</dbReference>
<dbReference type="InterPro" id="IPR019845">
    <property type="entry name" value="Squalene/phytoene_synthase_CS"/>
</dbReference>
<sequence length="298" mass="34647">MNMNLMEAYSHCEIITQTYSSSFYQAFSYLPKKQRRAIWAVYAFCREIDNLVDEEGTPEAEKQLRVEAFLRKMEGAQRGEWPREAMWTALCDVFDTYEMEWQPFYEMLEGQASDLRFQQPQTLEEAERYCYLVAGTVGLMILPILAPHATQALREDAVKLGIAMQWTNILRDVREDLGRERLYLPRDLMEKFGVTAEDLMRGAVTPQWRQLAALLTERAERCYREGMQSVASYPLASRLPLLAAGEIYREILREIVRRDYDVFGVRAFVPPLRKKELLHRLFLRAPHLAATSQEAALS</sequence>
<dbReference type="Proteomes" id="UP000027931">
    <property type="component" value="Unassembled WGS sequence"/>
</dbReference>
<dbReference type="SFLD" id="SFLDG01018">
    <property type="entry name" value="Squalene/Phytoene_Synthase_Lik"/>
    <property type="match status" value="1"/>
</dbReference>
<evidence type="ECO:0000313" key="4">
    <source>
        <dbReference type="EMBL" id="KEO85186.1"/>
    </source>
</evidence>
<dbReference type="Gene3D" id="1.10.600.10">
    <property type="entry name" value="Farnesyl Diphosphate Synthase"/>
    <property type="match status" value="1"/>
</dbReference>
<name>A0A074LSR8_9BACL</name>